<comment type="similarity">
    <text evidence="1">Belongs to the short-chain dehydrogenases/reductases (SDR) family.</text>
</comment>
<accession>A0A0A5GEG8</accession>
<dbReference type="GO" id="GO:0008206">
    <property type="term" value="P:bile acid metabolic process"/>
    <property type="evidence" value="ECO:0007669"/>
    <property type="project" value="UniProtKB-ARBA"/>
</dbReference>
<gene>
    <name evidence="3" type="ORF">N781_03745</name>
</gene>
<dbReference type="InterPro" id="IPR020904">
    <property type="entry name" value="Sc_DH/Rdtase_CS"/>
</dbReference>
<dbReference type="GO" id="GO:0016616">
    <property type="term" value="F:oxidoreductase activity, acting on the CH-OH group of donors, NAD or NADP as acceptor"/>
    <property type="evidence" value="ECO:0007669"/>
    <property type="project" value="TreeGrafter"/>
</dbReference>
<organism evidence="3 4">
    <name type="scientific">Pontibacillus halophilus JSM 076056 = DSM 19796</name>
    <dbReference type="NCBI Taxonomy" id="1385510"/>
    <lineage>
        <taxon>Bacteria</taxon>
        <taxon>Bacillati</taxon>
        <taxon>Bacillota</taxon>
        <taxon>Bacilli</taxon>
        <taxon>Bacillales</taxon>
        <taxon>Bacillaceae</taxon>
        <taxon>Pontibacillus</taxon>
    </lineage>
</organism>
<dbReference type="PROSITE" id="PS00061">
    <property type="entry name" value="ADH_SHORT"/>
    <property type="match status" value="1"/>
</dbReference>
<evidence type="ECO:0000313" key="4">
    <source>
        <dbReference type="Proteomes" id="UP000030528"/>
    </source>
</evidence>
<keyword evidence="4" id="KW-1185">Reference proteome</keyword>
<reference evidence="3 4" key="1">
    <citation type="submission" date="2013-08" db="EMBL/GenBank/DDBJ databases">
        <authorList>
            <person name="Huang J."/>
            <person name="Wang G."/>
        </authorList>
    </citation>
    <scope>NUCLEOTIDE SEQUENCE [LARGE SCALE GENOMIC DNA]</scope>
    <source>
        <strain evidence="3 4">JSM 076056</strain>
    </source>
</reference>
<dbReference type="PRINTS" id="PR00080">
    <property type="entry name" value="SDRFAMILY"/>
</dbReference>
<dbReference type="InterPro" id="IPR036291">
    <property type="entry name" value="NAD(P)-bd_dom_sf"/>
</dbReference>
<proteinExistence type="inferred from homology"/>
<dbReference type="STRING" id="1385510.GCA_000425205_02324"/>
<dbReference type="PANTHER" id="PTHR42760">
    <property type="entry name" value="SHORT-CHAIN DEHYDROGENASES/REDUCTASES FAMILY MEMBER"/>
    <property type="match status" value="1"/>
</dbReference>
<dbReference type="RefSeq" id="WP_026800670.1">
    <property type="nucleotide sequence ID" value="NZ_AULI01000009.1"/>
</dbReference>
<sequence>MNFQNDVVWITGGSNGIGKGVALAYAEQGAQVVLADIDEENGRQVVHSLNERGYQASFTYCDVRKVEDLHRLADTSPSPTILINNAGVSRFHSIFDITVDEWDAILETNLRSMFVLSKRIATKWRESKTKGRIINIASTRAFMSEPDSEAYAASKGGIVALTHALAASLSPYHIRVNSISPGWIQTENYDQLREVDHHQHLANRVGTPHDIAKACFYLSEESNDFVTGENIVVDGGMTRKMMYEN</sequence>
<dbReference type="PRINTS" id="PR00081">
    <property type="entry name" value="GDHRDH"/>
</dbReference>
<dbReference type="eggNOG" id="COG1028">
    <property type="taxonomic scope" value="Bacteria"/>
</dbReference>
<dbReference type="Proteomes" id="UP000030528">
    <property type="component" value="Unassembled WGS sequence"/>
</dbReference>
<dbReference type="InterPro" id="IPR002347">
    <property type="entry name" value="SDR_fam"/>
</dbReference>
<dbReference type="AlphaFoldDB" id="A0A0A5GEG8"/>
<protein>
    <submittedName>
        <fullName evidence="3">3-ketoacyl-ACP reductase</fullName>
    </submittedName>
</protein>
<dbReference type="PANTHER" id="PTHR42760:SF133">
    <property type="entry name" value="3-OXOACYL-[ACYL-CARRIER-PROTEIN] REDUCTASE"/>
    <property type="match status" value="1"/>
</dbReference>
<dbReference type="FunFam" id="3.40.50.720:FF:000084">
    <property type="entry name" value="Short-chain dehydrogenase reductase"/>
    <property type="match status" value="1"/>
</dbReference>
<dbReference type="Pfam" id="PF13561">
    <property type="entry name" value="adh_short_C2"/>
    <property type="match status" value="1"/>
</dbReference>
<comment type="caution">
    <text evidence="3">The sequence shown here is derived from an EMBL/GenBank/DDBJ whole genome shotgun (WGS) entry which is preliminary data.</text>
</comment>
<dbReference type="EMBL" id="AVPE01000009">
    <property type="protein sequence ID" value="KGX91611.1"/>
    <property type="molecule type" value="Genomic_DNA"/>
</dbReference>
<keyword evidence="2" id="KW-0560">Oxidoreductase</keyword>
<dbReference type="OrthoDB" id="9803333at2"/>
<name>A0A0A5GEG8_9BACI</name>
<evidence type="ECO:0000256" key="1">
    <source>
        <dbReference type="ARBA" id="ARBA00006484"/>
    </source>
</evidence>
<evidence type="ECO:0000256" key="2">
    <source>
        <dbReference type="ARBA" id="ARBA00023002"/>
    </source>
</evidence>
<dbReference type="Gene3D" id="3.40.50.720">
    <property type="entry name" value="NAD(P)-binding Rossmann-like Domain"/>
    <property type="match status" value="1"/>
</dbReference>
<dbReference type="SUPFAM" id="SSF51735">
    <property type="entry name" value="NAD(P)-binding Rossmann-fold domains"/>
    <property type="match status" value="1"/>
</dbReference>
<evidence type="ECO:0000313" key="3">
    <source>
        <dbReference type="EMBL" id="KGX91611.1"/>
    </source>
</evidence>